<dbReference type="Proteomes" id="UP000297703">
    <property type="component" value="Unassembled WGS sequence"/>
</dbReference>
<evidence type="ECO:0000256" key="10">
    <source>
        <dbReference type="ARBA" id="ARBA00022801"/>
    </source>
</evidence>
<keyword evidence="5" id="KW-0336">GPI-anchor</keyword>
<keyword evidence="10" id="KW-0378">Hydrolase</keyword>
<evidence type="ECO:0000256" key="17">
    <source>
        <dbReference type="ARBA" id="ARBA00058352"/>
    </source>
</evidence>
<evidence type="ECO:0000256" key="2">
    <source>
        <dbReference type="ARBA" id="ARBA00004303"/>
    </source>
</evidence>
<evidence type="ECO:0000256" key="11">
    <source>
        <dbReference type="ARBA" id="ARBA00022833"/>
    </source>
</evidence>
<dbReference type="PANTHER" id="PTHR11705:SF19">
    <property type="entry name" value="CARBOXYPEPTIDASE O"/>
    <property type="match status" value="1"/>
</dbReference>
<dbReference type="OrthoDB" id="3626597at2759"/>
<dbReference type="Pfam" id="PF02244">
    <property type="entry name" value="Propep_M14"/>
    <property type="match status" value="1"/>
</dbReference>
<keyword evidence="16" id="KW-0449">Lipoprotein</keyword>
<keyword evidence="7" id="KW-0645">Protease</keyword>
<dbReference type="EMBL" id="QXTE01000015">
    <property type="protein sequence ID" value="TFK13479.1"/>
    <property type="molecule type" value="Genomic_DNA"/>
</dbReference>
<evidence type="ECO:0000313" key="23">
    <source>
        <dbReference type="Proteomes" id="UP000297703"/>
    </source>
</evidence>
<evidence type="ECO:0000256" key="7">
    <source>
        <dbReference type="ARBA" id="ARBA00022670"/>
    </source>
</evidence>
<keyword evidence="15" id="KW-0325">Glycoprotein</keyword>
<dbReference type="InterPro" id="IPR036990">
    <property type="entry name" value="M14A-like_propep"/>
</dbReference>
<evidence type="ECO:0000259" key="21">
    <source>
        <dbReference type="PROSITE" id="PS52035"/>
    </source>
</evidence>
<dbReference type="InterPro" id="IPR000834">
    <property type="entry name" value="Peptidase_M14"/>
</dbReference>
<evidence type="ECO:0000256" key="19">
    <source>
        <dbReference type="PROSITE-ProRule" id="PRU01379"/>
    </source>
</evidence>
<evidence type="ECO:0000256" key="13">
    <source>
        <dbReference type="ARBA" id="ARBA00023136"/>
    </source>
</evidence>
<dbReference type="FunFam" id="3.40.630.10:FF:000050">
    <property type="entry name" value="Carboxypeptidase O"/>
    <property type="match status" value="1"/>
</dbReference>
<evidence type="ECO:0000256" key="1">
    <source>
        <dbReference type="ARBA" id="ARBA00001947"/>
    </source>
</evidence>
<gene>
    <name evidence="22" type="ORF">DR999_PMT02958</name>
</gene>
<keyword evidence="4" id="KW-1003">Cell membrane</keyword>
<reference evidence="22 23" key="2">
    <citation type="submission" date="2019-04" db="EMBL/GenBank/DDBJ databases">
        <title>The genome sequence of big-headed turtle.</title>
        <authorList>
            <person name="Gong S."/>
        </authorList>
    </citation>
    <scope>NUCLEOTIDE SEQUENCE [LARGE SCALE GENOMIC DNA]</scope>
    <source>
        <strain evidence="22">DO16091913</strain>
        <tissue evidence="22">Muscle</tissue>
    </source>
</reference>
<evidence type="ECO:0000256" key="14">
    <source>
        <dbReference type="ARBA" id="ARBA00023157"/>
    </source>
</evidence>
<evidence type="ECO:0000256" key="3">
    <source>
        <dbReference type="ARBA" id="ARBA00005988"/>
    </source>
</evidence>
<keyword evidence="6 22" id="KW-0121">Carboxypeptidase</keyword>
<evidence type="ECO:0000256" key="12">
    <source>
        <dbReference type="ARBA" id="ARBA00023049"/>
    </source>
</evidence>
<protein>
    <recommendedName>
        <fullName evidence="18">Carboxypeptidase O</fullName>
    </recommendedName>
</protein>
<dbReference type="PROSITE" id="PS00132">
    <property type="entry name" value="CARBOXYPEPT_ZN_1"/>
    <property type="match status" value="1"/>
</dbReference>
<dbReference type="InterPro" id="IPR003146">
    <property type="entry name" value="M14A_act_pep"/>
</dbReference>
<comment type="function">
    <text evidence="17">Carboxypeptidase which preferentially cleaves C-terminal acidic residues from peptides and proteins. Can also cleave C-terminal hydrophobic amino acids, with a preference for small residues over large residues.</text>
</comment>
<dbReference type="SUPFAM" id="SSF54897">
    <property type="entry name" value="Protease propeptides/inhibitors"/>
    <property type="match status" value="1"/>
</dbReference>
<keyword evidence="12" id="KW-0482">Metalloprotease</keyword>
<dbReference type="GO" id="GO:0004181">
    <property type="term" value="F:metallocarboxypeptidase activity"/>
    <property type="evidence" value="ECO:0007669"/>
    <property type="project" value="InterPro"/>
</dbReference>
<evidence type="ECO:0000256" key="4">
    <source>
        <dbReference type="ARBA" id="ARBA00022475"/>
    </source>
</evidence>
<dbReference type="AlphaFoldDB" id="A0A4D9ESF8"/>
<dbReference type="GO" id="GO:0008270">
    <property type="term" value="F:zinc ion binding"/>
    <property type="evidence" value="ECO:0007669"/>
    <property type="project" value="InterPro"/>
</dbReference>
<evidence type="ECO:0000256" key="5">
    <source>
        <dbReference type="ARBA" id="ARBA00022622"/>
    </source>
</evidence>
<keyword evidence="8" id="KW-0479">Metal-binding</keyword>
<evidence type="ECO:0000256" key="6">
    <source>
        <dbReference type="ARBA" id="ARBA00022645"/>
    </source>
</evidence>
<feature type="domain" description="Peptidase M14" evidence="21">
    <location>
        <begin position="126"/>
        <end position="421"/>
    </location>
</feature>
<dbReference type="Gene3D" id="3.40.630.10">
    <property type="entry name" value="Zn peptidases"/>
    <property type="match status" value="1"/>
</dbReference>
<dbReference type="GO" id="GO:0006508">
    <property type="term" value="P:proteolysis"/>
    <property type="evidence" value="ECO:0007669"/>
    <property type="project" value="UniProtKB-KW"/>
</dbReference>
<evidence type="ECO:0000256" key="9">
    <source>
        <dbReference type="ARBA" id="ARBA00022729"/>
    </source>
</evidence>
<keyword evidence="9 20" id="KW-0732">Signal</keyword>
<keyword evidence="13" id="KW-0472">Membrane</keyword>
<reference evidence="22 23" key="1">
    <citation type="submission" date="2019-04" db="EMBL/GenBank/DDBJ databases">
        <title>Draft genome of the big-headed turtle Platysternon megacephalum.</title>
        <authorList>
            <person name="Gong S."/>
        </authorList>
    </citation>
    <scope>NUCLEOTIDE SEQUENCE [LARGE SCALE GENOMIC DNA]</scope>
    <source>
        <strain evidence="22">DO16091913</strain>
        <tissue evidence="22">Muscle</tissue>
    </source>
</reference>
<dbReference type="SUPFAM" id="SSF53187">
    <property type="entry name" value="Zn-dependent exopeptidases"/>
    <property type="match status" value="1"/>
</dbReference>
<evidence type="ECO:0000256" key="18">
    <source>
        <dbReference type="ARBA" id="ARBA00071404"/>
    </source>
</evidence>
<dbReference type="PRINTS" id="PR00765">
    <property type="entry name" value="CRBOXYPTASEA"/>
</dbReference>
<dbReference type="STRING" id="55544.A0A4D9ESF8"/>
<comment type="cofactor">
    <cofactor evidence="1">
        <name>Zn(2+)</name>
        <dbReference type="ChEBI" id="CHEBI:29105"/>
    </cofactor>
</comment>
<dbReference type="GO" id="GO:0016324">
    <property type="term" value="C:apical plasma membrane"/>
    <property type="evidence" value="ECO:0007669"/>
    <property type="project" value="UniProtKB-SubCell"/>
</dbReference>
<dbReference type="Pfam" id="PF00246">
    <property type="entry name" value="Peptidase_M14"/>
    <property type="match status" value="1"/>
</dbReference>
<evidence type="ECO:0000256" key="20">
    <source>
        <dbReference type="SAM" id="SignalP"/>
    </source>
</evidence>
<sequence length="451" mass="51517">MKLSLGVFCLLGILIPGRIGLRLHYDGDQVLRVLPQTSEHVKQLQQLCDTLLLDLWKPLLPEDIQAGEELHIRVPASSLQELKGGLNQHLISYAVLIRDVQEQLDSSMPREGSSHWRVPEGYSYNVYHPMEEIYHWMYQIKESNSELVTQHYLGMTYENRPMYYLKISQPSNKAKKIIWMDCGIHAREWISPAFCQWFVKEILQNYKTDPKIKSFLQNLDVYILPVLNIDGYIYSWTTERLWRKSRSAHVNGTCFGTDLNRNFNGSWGSIGVSHNCSSLIFCGTGPESEPETKAVARFIEKRKSDVLCFLTIHSYGQYILTPYGYKTDLASNHQDLVEAAEKAAVALKEKHGTNFTVGPTSLVLYKNSGSSRDWAHMIGIPFSYTFELRDKGAYGFILPPDQIQPTCEETTTAVMTIIEYVNQKHFPNSAVAVTSGSLWLWLSVLFTWTLS</sequence>
<keyword evidence="14" id="KW-1015">Disulfide bond</keyword>
<evidence type="ECO:0000256" key="15">
    <source>
        <dbReference type="ARBA" id="ARBA00023180"/>
    </source>
</evidence>
<comment type="caution">
    <text evidence="22">The sequence shown here is derived from an EMBL/GenBank/DDBJ whole genome shotgun (WGS) entry which is preliminary data.</text>
</comment>
<keyword evidence="23" id="KW-1185">Reference proteome</keyword>
<dbReference type="GO" id="GO:0005615">
    <property type="term" value="C:extracellular space"/>
    <property type="evidence" value="ECO:0007669"/>
    <property type="project" value="TreeGrafter"/>
</dbReference>
<feature type="active site" description="Proton donor/acceptor" evidence="19">
    <location>
        <position position="387"/>
    </location>
</feature>
<dbReference type="PANTHER" id="PTHR11705">
    <property type="entry name" value="PROTEASE FAMILY M14 CARBOXYPEPTIDASE A,B"/>
    <property type="match status" value="1"/>
</dbReference>
<dbReference type="FunFam" id="3.30.70.340:FF:000002">
    <property type="entry name" value="Carboxypeptidase A"/>
    <property type="match status" value="1"/>
</dbReference>
<dbReference type="PROSITE" id="PS52035">
    <property type="entry name" value="PEPTIDASE_M14"/>
    <property type="match status" value="1"/>
</dbReference>
<feature type="signal peptide" evidence="20">
    <location>
        <begin position="1"/>
        <end position="20"/>
    </location>
</feature>
<comment type="similarity">
    <text evidence="3 19">Belongs to the peptidase M14 family.</text>
</comment>
<dbReference type="GO" id="GO:0098552">
    <property type="term" value="C:side of membrane"/>
    <property type="evidence" value="ECO:0007669"/>
    <property type="project" value="UniProtKB-KW"/>
</dbReference>
<feature type="chain" id="PRO_5020022682" description="Carboxypeptidase O" evidence="20">
    <location>
        <begin position="21"/>
        <end position="451"/>
    </location>
</feature>
<evidence type="ECO:0000256" key="8">
    <source>
        <dbReference type="ARBA" id="ARBA00022723"/>
    </source>
</evidence>
<accession>A0A4D9ESF8</accession>
<dbReference type="Gene3D" id="3.30.70.340">
    <property type="entry name" value="Metallocarboxypeptidase-like"/>
    <property type="match status" value="1"/>
</dbReference>
<keyword evidence="11" id="KW-0862">Zinc</keyword>
<evidence type="ECO:0000313" key="22">
    <source>
        <dbReference type="EMBL" id="TFK13479.1"/>
    </source>
</evidence>
<comment type="subcellular location">
    <subcellularLocation>
        <location evidence="2">Apical cell membrane</location>
        <topology evidence="2">Lipid-anchor</topology>
        <topology evidence="2">GPI-anchor</topology>
    </subcellularLocation>
</comment>
<organism evidence="22 23">
    <name type="scientific">Platysternon megacephalum</name>
    <name type="common">big-headed turtle</name>
    <dbReference type="NCBI Taxonomy" id="55544"/>
    <lineage>
        <taxon>Eukaryota</taxon>
        <taxon>Metazoa</taxon>
        <taxon>Chordata</taxon>
        <taxon>Craniata</taxon>
        <taxon>Vertebrata</taxon>
        <taxon>Euteleostomi</taxon>
        <taxon>Archelosauria</taxon>
        <taxon>Testudinata</taxon>
        <taxon>Testudines</taxon>
        <taxon>Cryptodira</taxon>
        <taxon>Durocryptodira</taxon>
        <taxon>Testudinoidea</taxon>
        <taxon>Platysternidae</taxon>
        <taxon>Platysternon</taxon>
    </lineage>
</organism>
<evidence type="ECO:0000256" key="16">
    <source>
        <dbReference type="ARBA" id="ARBA00023288"/>
    </source>
</evidence>
<name>A0A4D9ESF8_9SAUR</name>
<proteinExistence type="inferred from homology"/>
<dbReference type="SMART" id="SM00631">
    <property type="entry name" value="Zn_pept"/>
    <property type="match status" value="1"/>
</dbReference>
<dbReference type="InterPro" id="IPR057246">
    <property type="entry name" value="CARBOXYPEPT_ZN_1"/>
</dbReference>